<dbReference type="GO" id="GO:0030170">
    <property type="term" value="F:pyridoxal phosphate binding"/>
    <property type="evidence" value="ECO:0007669"/>
    <property type="project" value="InterPro"/>
</dbReference>
<name>A0A7C9BFX4_9BACT</name>
<dbReference type="InterPro" id="IPR005302">
    <property type="entry name" value="MoCF_Sase_C"/>
</dbReference>
<dbReference type="InterPro" id="IPR005303">
    <property type="entry name" value="MOCOS_middle"/>
</dbReference>
<proteinExistence type="predicted"/>
<dbReference type="GO" id="GO:0003824">
    <property type="term" value="F:catalytic activity"/>
    <property type="evidence" value="ECO:0007669"/>
    <property type="project" value="InterPro"/>
</dbReference>
<evidence type="ECO:0000313" key="3">
    <source>
        <dbReference type="Proteomes" id="UP000479293"/>
    </source>
</evidence>
<feature type="domain" description="MOSC" evidence="1">
    <location>
        <begin position="119"/>
        <end position="263"/>
    </location>
</feature>
<dbReference type="PANTHER" id="PTHR14237:SF19">
    <property type="entry name" value="MITOCHONDRIAL AMIDOXIME REDUCING COMPONENT 1"/>
    <property type="match status" value="1"/>
</dbReference>
<protein>
    <submittedName>
        <fullName evidence="2">MOSC domain-containing protein</fullName>
    </submittedName>
</protein>
<dbReference type="PANTHER" id="PTHR14237">
    <property type="entry name" value="MOLYBDOPTERIN COFACTOR SULFURASE MOSC"/>
    <property type="match status" value="1"/>
</dbReference>
<dbReference type="GO" id="GO:0030151">
    <property type="term" value="F:molybdenum ion binding"/>
    <property type="evidence" value="ECO:0007669"/>
    <property type="project" value="InterPro"/>
</dbReference>
<accession>A0A7C9BFX4</accession>
<evidence type="ECO:0000313" key="2">
    <source>
        <dbReference type="EMBL" id="MPR32215.1"/>
    </source>
</evidence>
<dbReference type="SUPFAM" id="SSF141673">
    <property type="entry name" value="MOSC N-terminal domain-like"/>
    <property type="match status" value="1"/>
</dbReference>
<keyword evidence="3" id="KW-1185">Reference proteome</keyword>
<dbReference type="Pfam" id="PF03476">
    <property type="entry name" value="MOSC_N"/>
    <property type="match status" value="1"/>
</dbReference>
<dbReference type="RefSeq" id="WP_152756504.1">
    <property type="nucleotide sequence ID" value="NZ_WHLY01000002.1"/>
</dbReference>
<sequence length="263" mass="29625">MILSEIWIYPIKSLGGISLSEATVEERGLQYDRRWMLVDAGGKFITQRKVHAMTLIDVSFAEAGFLAMHRSFPQDPLFIPFEPKSQEPVQVKVWDDDVEAITVSDEADRWFSRYLRQTLRLVKMPEASKRLVDSRYAQHGESVSFADGYPLLVIGQASLDELNKRLPEPVSMRRFRPNLVVTGTSPFAEDYWTDLQIGSATFNAVKPCARCVLTTIDPDTGQTGAEPLKTLATYRKHKGKILFGMNLLAMPGHIAVGDRVEIH</sequence>
<dbReference type="EMBL" id="WHLY01000002">
    <property type="protein sequence ID" value="MPR32215.1"/>
    <property type="molecule type" value="Genomic_DNA"/>
</dbReference>
<organism evidence="2 3">
    <name type="scientific">Salmonirosea aquatica</name>
    <dbReference type="NCBI Taxonomy" id="2654236"/>
    <lineage>
        <taxon>Bacteria</taxon>
        <taxon>Pseudomonadati</taxon>
        <taxon>Bacteroidota</taxon>
        <taxon>Cytophagia</taxon>
        <taxon>Cytophagales</taxon>
        <taxon>Spirosomataceae</taxon>
        <taxon>Salmonirosea</taxon>
    </lineage>
</organism>
<dbReference type="InterPro" id="IPR011037">
    <property type="entry name" value="Pyrv_Knase-like_insert_dom_sf"/>
</dbReference>
<comment type="caution">
    <text evidence="2">The sequence shown here is derived from an EMBL/GenBank/DDBJ whole genome shotgun (WGS) entry which is preliminary data.</text>
</comment>
<dbReference type="SUPFAM" id="SSF50800">
    <property type="entry name" value="PK beta-barrel domain-like"/>
    <property type="match status" value="1"/>
</dbReference>
<gene>
    <name evidence="2" type="ORF">GBK04_02350</name>
</gene>
<dbReference type="AlphaFoldDB" id="A0A7C9BFX4"/>
<dbReference type="Pfam" id="PF03473">
    <property type="entry name" value="MOSC"/>
    <property type="match status" value="1"/>
</dbReference>
<evidence type="ECO:0000259" key="1">
    <source>
        <dbReference type="PROSITE" id="PS51340"/>
    </source>
</evidence>
<dbReference type="PROSITE" id="PS51340">
    <property type="entry name" value="MOSC"/>
    <property type="match status" value="1"/>
</dbReference>
<dbReference type="Proteomes" id="UP000479293">
    <property type="component" value="Unassembled WGS sequence"/>
</dbReference>
<reference evidence="2 3" key="1">
    <citation type="submission" date="2019-10" db="EMBL/GenBank/DDBJ databases">
        <title>Draft Genome Sequence of Cytophagaceae sp. SJW1-29.</title>
        <authorList>
            <person name="Choi A."/>
        </authorList>
    </citation>
    <scope>NUCLEOTIDE SEQUENCE [LARGE SCALE GENOMIC DNA]</scope>
    <source>
        <strain evidence="2 3">SJW1-29</strain>
    </source>
</reference>